<keyword evidence="2" id="KW-0812">Transmembrane</keyword>
<dbReference type="GO" id="GO:0004180">
    <property type="term" value="F:carboxypeptidase activity"/>
    <property type="evidence" value="ECO:0007669"/>
    <property type="project" value="TreeGrafter"/>
</dbReference>
<feature type="transmembrane region" description="Helical" evidence="2">
    <location>
        <begin position="57"/>
        <end position="79"/>
    </location>
</feature>
<dbReference type="PANTHER" id="PTHR10404">
    <property type="entry name" value="N-ACETYLATED-ALPHA-LINKED ACIDIC DIPEPTIDASE"/>
    <property type="match status" value="1"/>
</dbReference>
<dbReference type="Proteomes" id="UP000053815">
    <property type="component" value="Unassembled WGS sequence"/>
</dbReference>
<dbReference type="SUPFAM" id="SSF52025">
    <property type="entry name" value="PA domain"/>
    <property type="match status" value="1"/>
</dbReference>
<keyword evidence="4" id="KW-1185">Reference proteome</keyword>
<keyword evidence="2" id="KW-0472">Membrane</keyword>
<proteinExistence type="predicted"/>
<dbReference type="SUPFAM" id="SSF53187">
    <property type="entry name" value="Zn-dependent exopeptidases"/>
    <property type="match status" value="1"/>
</dbReference>
<dbReference type="InterPro" id="IPR046450">
    <property type="entry name" value="PA_dom_sf"/>
</dbReference>
<dbReference type="InterPro" id="IPR039373">
    <property type="entry name" value="Peptidase_M28B"/>
</dbReference>
<protein>
    <submittedName>
        <fullName evidence="3">Uncharacterized protein</fullName>
    </submittedName>
</protein>
<dbReference type="Gene3D" id="3.50.30.30">
    <property type="match status" value="1"/>
</dbReference>
<dbReference type="PANTHER" id="PTHR10404:SF46">
    <property type="entry name" value="VACUOLAR PROTEIN SORTING-ASSOCIATED PROTEIN 70"/>
    <property type="match status" value="1"/>
</dbReference>
<dbReference type="AlphaFoldDB" id="A0A0C9LT90"/>
<gene>
    <name evidence="3" type="ORF">MAM1_0042c02980</name>
</gene>
<feature type="region of interest" description="Disordered" evidence="1">
    <location>
        <begin position="184"/>
        <end position="206"/>
    </location>
</feature>
<organism evidence="3">
    <name type="scientific">Mucor ambiguus</name>
    <dbReference type="NCBI Taxonomy" id="91626"/>
    <lineage>
        <taxon>Eukaryota</taxon>
        <taxon>Fungi</taxon>
        <taxon>Fungi incertae sedis</taxon>
        <taxon>Mucoromycota</taxon>
        <taxon>Mucoromycotina</taxon>
        <taxon>Mucoromycetes</taxon>
        <taxon>Mucorales</taxon>
        <taxon>Mucorineae</taxon>
        <taxon>Mucoraceae</taxon>
        <taxon>Mucor</taxon>
    </lineage>
</organism>
<dbReference type="OrthoDB" id="2298511at2759"/>
<evidence type="ECO:0000256" key="2">
    <source>
        <dbReference type="SAM" id="Phobius"/>
    </source>
</evidence>
<name>A0A0C9LT90_9FUNG</name>
<evidence type="ECO:0000313" key="4">
    <source>
        <dbReference type="Proteomes" id="UP000053815"/>
    </source>
</evidence>
<evidence type="ECO:0000313" key="3">
    <source>
        <dbReference type="EMBL" id="GAN03525.1"/>
    </source>
</evidence>
<dbReference type="EMBL" id="DF836331">
    <property type="protein sequence ID" value="GAN03525.1"/>
    <property type="molecule type" value="Genomic_DNA"/>
</dbReference>
<reference evidence="3" key="1">
    <citation type="submission" date="2014-09" db="EMBL/GenBank/DDBJ databases">
        <title>Draft genome sequence of an oleaginous Mucoromycotina fungus Mucor ambiguus NBRC6742.</title>
        <authorList>
            <person name="Takeda I."/>
            <person name="Yamane N."/>
            <person name="Morita T."/>
            <person name="Tamano K."/>
            <person name="Machida M."/>
            <person name="Baker S."/>
            <person name="Koike H."/>
        </authorList>
    </citation>
    <scope>NUCLEOTIDE SEQUENCE</scope>
    <source>
        <strain evidence="3">NBRC 6742</strain>
    </source>
</reference>
<keyword evidence="2" id="KW-1133">Transmembrane helix</keyword>
<accession>A0A0C9LT90</accession>
<dbReference type="STRING" id="91626.A0A0C9LT90"/>
<sequence length="257" mass="28461">MAENTSLTSEESGIKQSWNRALKWFDRKWNGERDENTPLLNRERGTVEPPRKTTFRIVTTIVAIVVALVLLGVTVGLWYNKYHGKKSTAPGMTQAEKLMLQSPSTDNLRHYLKTYTSEAHLAGTPNDKKQAEWTRDQFESIELNGTIALMRNGGNFRGLKVRVAEIFGCVGALIFTDPIDDGPLKKDGSLNPAKSYPDGPWRSKSSVQRGSVGYVSLFAGDPLTPGYPATENATRINIDDALGLPKIPSLPLLGWWS</sequence>
<evidence type="ECO:0000256" key="1">
    <source>
        <dbReference type="SAM" id="MobiDB-lite"/>
    </source>
</evidence>